<dbReference type="AlphaFoldDB" id="A0A8T8WSW2"/>
<organism evidence="1 2">
    <name type="scientific">Aspergillus japonicus CBS 114.51</name>
    <dbReference type="NCBI Taxonomy" id="1448312"/>
    <lineage>
        <taxon>Eukaryota</taxon>
        <taxon>Fungi</taxon>
        <taxon>Dikarya</taxon>
        <taxon>Ascomycota</taxon>
        <taxon>Pezizomycotina</taxon>
        <taxon>Eurotiomycetes</taxon>
        <taxon>Eurotiomycetidae</taxon>
        <taxon>Eurotiales</taxon>
        <taxon>Aspergillaceae</taxon>
        <taxon>Aspergillus</taxon>
        <taxon>Aspergillus subgen. Circumdati</taxon>
    </lineage>
</organism>
<dbReference type="EMBL" id="KZ824820">
    <property type="protein sequence ID" value="RAH78926.1"/>
    <property type="molecule type" value="Genomic_DNA"/>
</dbReference>
<keyword evidence="2" id="KW-1185">Reference proteome</keyword>
<protein>
    <submittedName>
        <fullName evidence="1">Uncharacterized protein</fullName>
    </submittedName>
</protein>
<proteinExistence type="predicted"/>
<dbReference type="RefSeq" id="XP_025524820.1">
    <property type="nucleotide sequence ID" value="XM_025666502.1"/>
</dbReference>
<evidence type="ECO:0000313" key="2">
    <source>
        <dbReference type="Proteomes" id="UP000249497"/>
    </source>
</evidence>
<name>A0A8T8WSW2_ASPJA</name>
<gene>
    <name evidence="1" type="ORF">BO86DRAFT_170784</name>
</gene>
<dbReference type="GeneID" id="37170194"/>
<dbReference type="Proteomes" id="UP000249497">
    <property type="component" value="Unassembled WGS sequence"/>
</dbReference>
<sequence length="255" mass="27266">MVLLPLGTSAHLAAIGSAFRHVPSVGKAGKGKNERICPTPWAGWSSLLCKPLGEGGDCQFQFHMDGIMLDERGSESFIGVILCSRTRPPAVKVEFKLELSMVFVRSSYRPNAYRLGSRGADSSLTVNENITWLTLPGGTPVALFRPALEVWMESKEPSTFWLAVGTLAGALGICLSRQGGIANAGPSGTGKIGTLGPLPRPEFRALLCAASIGMANCPLNRLAGWPVRNLRSALCAFGPTELRFHVFDTLGWISL</sequence>
<evidence type="ECO:0000313" key="1">
    <source>
        <dbReference type="EMBL" id="RAH78926.1"/>
    </source>
</evidence>
<accession>A0A8T8WSW2</accession>
<reference evidence="1 2" key="1">
    <citation type="submission" date="2018-02" db="EMBL/GenBank/DDBJ databases">
        <title>The genomes of Aspergillus section Nigri reveals drivers in fungal speciation.</title>
        <authorList>
            <consortium name="DOE Joint Genome Institute"/>
            <person name="Vesth T.C."/>
            <person name="Nybo J."/>
            <person name="Theobald S."/>
            <person name="Brandl J."/>
            <person name="Frisvad J.C."/>
            <person name="Nielsen K.F."/>
            <person name="Lyhne E.K."/>
            <person name="Kogle M.E."/>
            <person name="Kuo A."/>
            <person name="Riley R."/>
            <person name="Clum A."/>
            <person name="Nolan M."/>
            <person name="Lipzen A."/>
            <person name="Salamov A."/>
            <person name="Henrissat B."/>
            <person name="Wiebenga A."/>
            <person name="De vries R.P."/>
            <person name="Grigoriev I.V."/>
            <person name="Mortensen U.H."/>
            <person name="Andersen M.R."/>
            <person name="Baker S.E."/>
        </authorList>
    </citation>
    <scope>NUCLEOTIDE SEQUENCE [LARGE SCALE GENOMIC DNA]</scope>
    <source>
        <strain evidence="1 2">CBS 114.51</strain>
    </source>
</reference>